<dbReference type="AlphaFoldDB" id="A0A0E9QQM7"/>
<protein>
    <submittedName>
        <fullName evidence="1">Uncharacterized protein</fullName>
    </submittedName>
</protein>
<organism evidence="1">
    <name type="scientific">Anguilla anguilla</name>
    <name type="common">European freshwater eel</name>
    <name type="synonym">Muraena anguilla</name>
    <dbReference type="NCBI Taxonomy" id="7936"/>
    <lineage>
        <taxon>Eukaryota</taxon>
        <taxon>Metazoa</taxon>
        <taxon>Chordata</taxon>
        <taxon>Craniata</taxon>
        <taxon>Vertebrata</taxon>
        <taxon>Euteleostomi</taxon>
        <taxon>Actinopterygii</taxon>
        <taxon>Neopterygii</taxon>
        <taxon>Teleostei</taxon>
        <taxon>Anguilliformes</taxon>
        <taxon>Anguillidae</taxon>
        <taxon>Anguilla</taxon>
    </lineage>
</organism>
<reference evidence="1" key="2">
    <citation type="journal article" date="2015" name="Fish Shellfish Immunol.">
        <title>Early steps in the European eel (Anguilla anguilla)-Vibrio vulnificus interaction in the gills: Role of the RtxA13 toxin.</title>
        <authorList>
            <person name="Callol A."/>
            <person name="Pajuelo D."/>
            <person name="Ebbesson L."/>
            <person name="Teles M."/>
            <person name="MacKenzie S."/>
            <person name="Amaro C."/>
        </authorList>
    </citation>
    <scope>NUCLEOTIDE SEQUENCE</scope>
</reference>
<name>A0A0E9QQM7_ANGAN</name>
<reference evidence="1" key="1">
    <citation type="submission" date="2014-11" db="EMBL/GenBank/DDBJ databases">
        <authorList>
            <person name="Amaro Gonzalez C."/>
        </authorList>
    </citation>
    <scope>NUCLEOTIDE SEQUENCE</scope>
</reference>
<evidence type="ECO:0000313" key="1">
    <source>
        <dbReference type="EMBL" id="JAH18398.1"/>
    </source>
</evidence>
<dbReference type="EMBL" id="GBXM01090179">
    <property type="protein sequence ID" value="JAH18398.1"/>
    <property type="molecule type" value="Transcribed_RNA"/>
</dbReference>
<proteinExistence type="predicted"/>
<sequence>MSRPVSKKTPKVHLVTK</sequence>
<accession>A0A0E9QQM7</accession>